<evidence type="ECO:0000256" key="9">
    <source>
        <dbReference type="SAM" id="SignalP"/>
    </source>
</evidence>
<dbReference type="PROSITE" id="PS00595">
    <property type="entry name" value="AA_TRANSFER_CLASS_5"/>
    <property type="match status" value="1"/>
</dbReference>
<keyword evidence="5" id="KW-0663">Pyridoxal phosphate</keyword>
<comment type="cofactor">
    <cofactor evidence="1 7">
        <name>pyridoxal 5'-phosphate</name>
        <dbReference type="ChEBI" id="CHEBI:597326"/>
    </cofactor>
</comment>
<evidence type="ECO:0000256" key="2">
    <source>
        <dbReference type="ARBA" id="ARBA00010447"/>
    </source>
</evidence>
<dbReference type="Gene3D" id="3.40.640.10">
    <property type="entry name" value="Type I PLP-dependent aspartate aminotransferase-like (Major domain)"/>
    <property type="match status" value="1"/>
</dbReference>
<evidence type="ECO:0000313" key="11">
    <source>
        <dbReference type="EMBL" id="KAL3769039.1"/>
    </source>
</evidence>
<evidence type="ECO:0000256" key="5">
    <source>
        <dbReference type="ARBA" id="ARBA00022898"/>
    </source>
</evidence>
<feature type="signal peptide" evidence="9">
    <location>
        <begin position="1"/>
        <end position="30"/>
    </location>
</feature>
<feature type="chain" id="PRO_5044810952" description="cysteine desulfurase" evidence="9">
    <location>
        <begin position="31"/>
        <end position="571"/>
    </location>
</feature>
<feature type="region of interest" description="Disordered" evidence="8">
    <location>
        <begin position="551"/>
        <end position="571"/>
    </location>
</feature>
<dbReference type="Proteomes" id="UP001530315">
    <property type="component" value="Unassembled WGS sequence"/>
</dbReference>
<proteinExistence type="inferred from homology"/>
<keyword evidence="4" id="KW-0808">Transferase</keyword>
<evidence type="ECO:0000256" key="6">
    <source>
        <dbReference type="ARBA" id="ARBA00050776"/>
    </source>
</evidence>
<evidence type="ECO:0000256" key="3">
    <source>
        <dbReference type="ARBA" id="ARBA00012239"/>
    </source>
</evidence>
<comment type="similarity">
    <text evidence="2">Belongs to the class-V pyridoxal-phosphate-dependent aminotransferase family. Csd subfamily.</text>
</comment>
<evidence type="ECO:0000256" key="7">
    <source>
        <dbReference type="RuleBase" id="RU004504"/>
    </source>
</evidence>
<comment type="catalytic activity">
    <reaction evidence="6">
        <text>(sulfur carrier)-H + L-cysteine = (sulfur carrier)-SH + L-alanine</text>
        <dbReference type="Rhea" id="RHEA:43892"/>
        <dbReference type="Rhea" id="RHEA-COMP:14737"/>
        <dbReference type="Rhea" id="RHEA-COMP:14739"/>
        <dbReference type="ChEBI" id="CHEBI:29917"/>
        <dbReference type="ChEBI" id="CHEBI:35235"/>
        <dbReference type="ChEBI" id="CHEBI:57972"/>
        <dbReference type="ChEBI" id="CHEBI:64428"/>
        <dbReference type="EC" id="2.8.1.7"/>
    </reaction>
</comment>
<sequence length="571" mass="60539">MSANNRQALAIVALHLTLAASSFSPPSSRAALSVGRRSQSSQSSSSRSVSSSTAPSTASRTDDDDDRGGGPPSSSSSSSSTTWWEDFKFNDPDLAPSVRDDFPILSTRFDADGRMTTSSSSDDDDNDVGGGRGKRLVYLDSAATSHKPAVVVDALTRYYETLNSNVHRGAHALSRESTDAYERARDKVASFVNAHSRDEVVFTSGATEAINLVATSLGRTTRGGGGGGGGGGTPIDPGTGWHIGEGDEVLVTEAEHHSNIVPWQMLASRTGATLRYVPASSIADGFDVGALEGLVTRRTKLVSVQHVSNVLGTVNPVEAIVEYVRSNAAPDALILLDACQSVPHMRIDVRALGVDFVVASGHKMCGPTGIGFLWGREEVLNSMPPYKGGGEMIDEVYMDRSTYARSPARFEAGTPPIAQAIGLGAAIDYIDSIGIDRIHDYESELGDYLRRRLEDVGGVTVLGPPVGTERAALCAFVTDAVHPSDLGTFLDLEGVAIRSGHHCCQPLHRALGYSHSARASLYFYNTKEDVDDFVRALDNTLGFFRSLATGNDDESGGASQSDDGDAFVPLF</sequence>
<evidence type="ECO:0000313" key="12">
    <source>
        <dbReference type="Proteomes" id="UP001530315"/>
    </source>
</evidence>
<feature type="compositionally biased region" description="Gly residues" evidence="8">
    <location>
        <begin position="221"/>
        <end position="233"/>
    </location>
</feature>
<dbReference type="InterPro" id="IPR015422">
    <property type="entry name" value="PyrdxlP-dep_Trfase_small"/>
</dbReference>
<name>A0ABD3MYQ6_9STRA</name>
<dbReference type="AlphaFoldDB" id="A0ABD3MYQ6"/>
<dbReference type="InterPro" id="IPR020578">
    <property type="entry name" value="Aminotrans_V_PyrdxlP_BS"/>
</dbReference>
<comment type="caution">
    <text evidence="11">The sequence shown here is derived from an EMBL/GenBank/DDBJ whole genome shotgun (WGS) entry which is preliminary data.</text>
</comment>
<keyword evidence="12" id="KW-1185">Reference proteome</keyword>
<reference evidence="11 12" key="1">
    <citation type="submission" date="2024-10" db="EMBL/GenBank/DDBJ databases">
        <title>Updated reference genomes for cyclostephanoid diatoms.</title>
        <authorList>
            <person name="Roberts W.R."/>
            <person name="Alverson A.J."/>
        </authorList>
    </citation>
    <scope>NUCLEOTIDE SEQUENCE [LARGE SCALE GENOMIC DNA]</scope>
    <source>
        <strain evidence="11 12">AJA276-08</strain>
    </source>
</reference>
<dbReference type="CDD" id="cd06453">
    <property type="entry name" value="SufS_like"/>
    <property type="match status" value="1"/>
</dbReference>
<accession>A0ABD3MYQ6</accession>
<gene>
    <name evidence="11" type="ORF">ACHAW5_005155</name>
</gene>
<dbReference type="EC" id="2.8.1.7" evidence="3"/>
<dbReference type="EMBL" id="JALLAZ020001665">
    <property type="protein sequence ID" value="KAL3769039.1"/>
    <property type="molecule type" value="Genomic_DNA"/>
</dbReference>
<evidence type="ECO:0000259" key="10">
    <source>
        <dbReference type="Pfam" id="PF00266"/>
    </source>
</evidence>
<dbReference type="GO" id="GO:0031071">
    <property type="term" value="F:cysteine desulfurase activity"/>
    <property type="evidence" value="ECO:0007669"/>
    <property type="project" value="UniProtKB-EC"/>
</dbReference>
<dbReference type="PANTHER" id="PTHR43586:SF8">
    <property type="entry name" value="CYSTEINE DESULFURASE 1, CHLOROPLASTIC"/>
    <property type="match status" value="1"/>
</dbReference>
<dbReference type="Pfam" id="PF00266">
    <property type="entry name" value="Aminotran_5"/>
    <property type="match status" value="2"/>
</dbReference>
<evidence type="ECO:0000256" key="1">
    <source>
        <dbReference type="ARBA" id="ARBA00001933"/>
    </source>
</evidence>
<feature type="region of interest" description="Disordered" evidence="8">
    <location>
        <begin position="23"/>
        <end position="82"/>
    </location>
</feature>
<feature type="domain" description="Aminotransferase class V" evidence="10">
    <location>
        <begin position="241"/>
        <end position="533"/>
    </location>
</feature>
<dbReference type="SUPFAM" id="SSF53383">
    <property type="entry name" value="PLP-dependent transferases"/>
    <property type="match status" value="1"/>
</dbReference>
<evidence type="ECO:0000256" key="4">
    <source>
        <dbReference type="ARBA" id="ARBA00022679"/>
    </source>
</evidence>
<dbReference type="NCBIfam" id="TIGR01979">
    <property type="entry name" value="sufS"/>
    <property type="match status" value="1"/>
</dbReference>
<dbReference type="Gene3D" id="3.90.1150.10">
    <property type="entry name" value="Aspartate Aminotransferase, domain 1"/>
    <property type="match status" value="1"/>
</dbReference>
<evidence type="ECO:0000256" key="8">
    <source>
        <dbReference type="SAM" id="MobiDB-lite"/>
    </source>
</evidence>
<dbReference type="InterPro" id="IPR015421">
    <property type="entry name" value="PyrdxlP-dep_Trfase_major"/>
</dbReference>
<dbReference type="InterPro" id="IPR000192">
    <property type="entry name" value="Aminotrans_V_dom"/>
</dbReference>
<feature type="compositionally biased region" description="Low complexity" evidence="8">
    <location>
        <begin position="72"/>
        <end position="82"/>
    </location>
</feature>
<keyword evidence="9" id="KW-0732">Signal</keyword>
<organism evidence="11 12">
    <name type="scientific">Stephanodiscus triporus</name>
    <dbReference type="NCBI Taxonomy" id="2934178"/>
    <lineage>
        <taxon>Eukaryota</taxon>
        <taxon>Sar</taxon>
        <taxon>Stramenopiles</taxon>
        <taxon>Ochrophyta</taxon>
        <taxon>Bacillariophyta</taxon>
        <taxon>Coscinodiscophyceae</taxon>
        <taxon>Thalassiosirophycidae</taxon>
        <taxon>Stephanodiscales</taxon>
        <taxon>Stephanodiscaceae</taxon>
        <taxon>Stephanodiscus</taxon>
    </lineage>
</organism>
<feature type="compositionally biased region" description="Low complexity" evidence="8">
    <location>
        <begin position="23"/>
        <end position="59"/>
    </location>
</feature>
<feature type="region of interest" description="Disordered" evidence="8">
    <location>
        <begin position="220"/>
        <end position="239"/>
    </location>
</feature>
<protein>
    <recommendedName>
        <fullName evidence="3">cysteine desulfurase</fullName>
        <ecNumber evidence="3">2.8.1.7</ecNumber>
    </recommendedName>
</protein>
<feature type="domain" description="Aminotransferase class V" evidence="10">
    <location>
        <begin position="137"/>
        <end position="222"/>
    </location>
</feature>
<dbReference type="InterPro" id="IPR010970">
    <property type="entry name" value="Cys_dSase_SufS"/>
</dbReference>
<dbReference type="InterPro" id="IPR015424">
    <property type="entry name" value="PyrdxlP-dep_Trfase"/>
</dbReference>
<dbReference type="PANTHER" id="PTHR43586">
    <property type="entry name" value="CYSTEINE DESULFURASE"/>
    <property type="match status" value="1"/>
</dbReference>